<accession>A0ABZ2BPY0</accession>
<dbReference type="EMBL" id="CP143423">
    <property type="protein sequence ID" value="WVX47396.1"/>
    <property type="molecule type" value="Genomic_DNA"/>
</dbReference>
<reference evidence="3" key="2">
    <citation type="submission" date="2024-01" db="EMBL/GenBank/DDBJ databases">
        <title>Roseobacter fucihabitans sp. nov., isolated from the brown alga Fucus spiralis.</title>
        <authorList>
            <person name="Hahnke S."/>
            <person name="Berger M."/>
            <person name="Schlingloff A."/>
            <person name="Athale I."/>
            <person name="Neumann-Schaal M."/>
            <person name="Adenaya A."/>
            <person name="Poehlein A."/>
            <person name="Daniel R."/>
            <person name="Pertersen J."/>
            <person name="Brinkhoff T."/>
        </authorList>
    </citation>
    <scope>NUCLEOTIDE SEQUENCE [LARGE SCALE GENOMIC DNA]</scope>
    <source>
        <strain evidence="3">B14</strain>
    </source>
</reference>
<organism evidence="2 3">
    <name type="scientific">Roseobacter fucihabitans</name>
    <dbReference type="NCBI Taxonomy" id="1537242"/>
    <lineage>
        <taxon>Bacteria</taxon>
        <taxon>Pseudomonadati</taxon>
        <taxon>Pseudomonadota</taxon>
        <taxon>Alphaproteobacteria</taxon>
        <taxon>Rhodobacterales</taxon>
        <taxon>Roseobacteraceae</taxon>
        <taxon>Roseobacter</taxon>
    </lineage>
</organism>
<dbReference type="InterPro" id="IPR045492">
    <property type="entry name" value="DUF6434"/>
</dbReference>
<protein>
    <recommendedName>
        <fullName evidence="1">DUF6434 domain-containing protein</fullName>
    </recommendedName>
</protein>
<evidence type="ECO:0000313" key="3">
    <source>
        <dbReference type="Proteomes" id="UP001318682"/>
    </source>
</evidence>
<dbReference type="Proteomes" id="UP001318682">
    <property type="component" value="Chromosome"/>
</dbReference>
<proteinExistence type="predicted"/>
<evidence type="ECO:0000259" key="1">
    <source>
        <dbReference type="Pfam" id="PF20026"/>
    </source>
</evidence>
<gene>
    <name evidence="2" type="ORF">ROLI_004630</name>
</gene>
<dbReference type="RefSeq" id="WP_222869415.1">
    <property type="nucleotide sequence ID" value="NZ_CP143423.1"/>
</dbReference>
<name>A0ABZ2BPY0_9RHOB</name>
<evidence type="ECO:0000313" key="2">
    <source>
        <dbReference type="EMBL" id="WVX47396.1"/>
    </source>
</evidence>
<feature type="domain" description="DUF6434" evidence="1">
    <location>
        <begin position="56"/>
        <end position="119"/>
    </location>
</feature>
<dbReference type="Pfam" id="PF20026">
    <property type="entry name" value="DUF6434"/>
    <property type="match status" value="1"/>
</dbReference>
<reference evidence="2 3" key="1">
    <citation type="submission" date="2015-07" db="EMBL/GenBank/DDBJ databases">
        <authorList>
            <person name="Voget S."/>
            <person name="Dogs M."/>
            <person name="Brinkhoff T.H."/>
            <person name="Daniel R."/>
        </authorList>
    </citation>
    <scope>NUCLEOTIDE SEQUENCE [LARGE SCALE GENOMIC DNA]</scope>
    <source>
        <strain evidence="2 3">B14</strain>
    </source>
</reference>
<keyword evidence="3" id="KW-1185">Reference proteome</keyword>
<sequence>MNRDKASPSQDSFATNPLGNARFSKFPQIGAPCVWQIDGGTCSIQKFIIQGGRHAFDWHSDRIDAQTPVTATYKNTQNVRRFMTEQCGAGFKFDRPFMAWVKDGRDKTMGDVVAEWQRRQMKSRPPG</sequence>